<protein>
    <submittedName>
        <fullName evidence="3">Uncharacterized protein</fullName>
    </submittedName>
</protein>
<accession>A0A7Y9DX56</accession>
<keyword evidence="2" id="KW-0732">Signal</keyword>
<feature type="region of interest" description="Disordered" evidence="1">
    <location>
        <begin position="281"/>
        <end position="303"/>
    </location>
</feature>
<organism evidence="3 4">
    <name type="scientific">Actinomycetospora corticicola</name>
    <dbReference type="NCBI Taxonomy" id="663602"/>
    <lineage>
        <taxon>Bacteria</taxon>
        <taxon>Bacillati</taxon>
        <taxon>Actinomycetota</taxon>
        <taxon>Actinomycetes</taxon>
        <taxon>Pseudonocardiales</taxon>
        <taxon>Pseudonocardiaceae</taxon>
        <taxon>Actinomycetospora</taxon>
    </lineage>
</organism>
<evidence type="ECO:0000256" key="1">
    <source>
        <dbReference type="SAM" id="MobiDB-lite"/>
    </source>
</evidence>
<evidence type="ECO:0000256" key="2">
    <source>
        <dbReference type="SAM" id="SignalP"/>
    </source>
</evidence>
<sequence>MTAPAPQLLAAGAATATAADVAASLAARPTLTLLQGGLAASALVDRQASARDRIAAGTLTLISRQWDTVLDPRDPEVIDTVSRGVLTLIQGGQSATANVTAAYLRSVLTQITSRHVAYAAAGAAAGVVLQATLRGIQNPEQAYWRPFEQWRYLRSTGVPDDVAKERARRRLLIMADTDLTMAMREGARQTLEDVEEVTGYRRVIHPEESRGGTCGLCLAASDRVYHRGDLLPIHARCCCEVMPRTRSHDPGHELNQDDLARLYTAAGDSTAGPDLKKVQVRDHGELGPVLTPAGQSIAPPQAA</sequence>
<dbReference type="AlphaFoldDB" id="A0A7Y9DX56"/>
<name>A0A7Y9DX56_9PSEU</name>
<reference evidence="3 4" key="1">
    <citation type="submission" date="2020-07" db="EMBL/GenBank/DDBJ databases">
        <title>Sequencing the genomes of 1000 actinobacteria strains.</title>
        <authorList>
            <person name="Klenk H.-P."/>
        </authorList>
    </citation>
    <scope>NUCLEOTIDE SEQUENCE [LARGE SCALE GENOMIC DNA]</scope>
    <source>
        <strain evidence="3 4">DSM 45772</strain>
    </source>
</reference>
<proteinExistence type="predicted"/>
<keyword evidence="4" id="KW-1185">Reference proteome</keyword>
<dbReference type="Proteomes" id="UP000535890">
    <property type="component" value="Unassembled WGS sequence"/>
</dbReference>
<dbReference type="EMBL" id="JACCBN010000001">
    <property type="protein sequence ID" value="NYD36812.1"/>
    <property type="molecule type" value="Genomic_DNA"/>
</dbReference>
<evidence type="ECO:0000313" key="3">
    <source>
        <dbReference type="EMBL" id="NYD36812.1"/>
    </source>
</evidence>
<evidence type="ECO:0000313" key="4">
    <source>
        <dbReference type="Proteomes" id="UP000535890"/>
    </source>
</evidence>
<feature type="chain" id="PRO_5038709846" evidence="2">
    <location>
        <begin position="19"/>
        <end position="303"/>
    </location>
</feature>
<gene>
    <name evidence="3" type="ORF">BJ983_002914</name>
</gene>
<feature type="signal peptide" evidence="2">
    <location>
        <begin position="1"/>
        <end position="18"/>
    </location>
</feature>
<dbReference type="RefSeq" id="WP_179794436.1">
    <property type="nucleotide sequence ID" value="NZ_BAABHP010000021.1"/>
</dbReference>
<comment type="caution">
    <text evidence="3">The sequence shown here is derived from an EMBL/GenBank/DDBJ whole genome shotgun (WGS) entry which is preliminary data.</text>
</comment>